<dbReference type="SUPFAM" id="SSF109854">
    <property type="entry name" value="DinB/YfiT-like putative metalloenzymes"/>
    <property type="match status" value="1"/>
</dbReference>
<gene>
    <name evidence="1" type="ordered locus">Halhy_3463</name>
</gene>
<accession>F4KWH9</accession>
<sequence>MENSLQLATRFREVLLDGKWIANTNLRDQLSDLNWTEATKKVSSLNTIAALSYHLNYYIAGVLQVFEGGALEIRDKYSFDLPPIESNEAWEKLLNTLWSNAERFAAQVELMSNPQLAAAFVDPKYGNYRRNIEGMIEHCYYHLGQIVLIKKMIRAGGVTSF</sequence>
<dbReference type="Proteomes" id="UP000008461">
    <property type="component" value="Chromosome"/>
</dbReference>
<evidence type="ECO:0008006" key="3">
    <source>
        <dbReference type="Google" id="ProtNLM"/>
    </source>
</evidence>
<dbReference type="InterPro" id="IPR034660">
    <property type="entry name" value="DinB/YfiT-like"/>
</dbReference>
<dbReference type="OrthoDB" id="9814103at2"/>
<dbReference type="KEGG" id="hhy:Halhy_3463"/>
<dbReference type="Gene3D" id="1.20.120.450">
    <property type="entry name" value="dinb family like domain"/>
    <property type="match status" value="1"/>
</dbReference>
<dbReference type="HOGENOM" id="CLU_107587_1_1_10"/>
<proteinExistence type="predicted"/>
<evidence type="ECO:0000313" key="1">
    <source>
        <dbReference type="EMBL" id="AEE51319.1"/>
    </source>
</evidence>
<dbReference type="eggNOG" id="COG2318">
    <property type="taxonomic scope" value="Bacteria"/>
</dbReference>
<keyword evidence="2" id="KW-1185">Reference proteome</keyword>
<dbReference type="RefSeq" id="WP_013765859.1">
    <property type="nucleotide sequence ID" value="NC_015510.1"/>
</dbReference>
<protein>
    <recommendedName>
        <fullName evidence="3">DinB-like domain-containing protein</fullName>
    </recommendedName>
</protein>
<reference key="2">
    <citation type="submission" date="2011-04" db="EMBL/GenBank/DDBJ databases">
        <title>Complete sequence of chromosome of Haliscomenobacter hydrossis DSM 1100.</title>
        <authorList>
            <consortium name="US DOE Joint Genome Institute (JGI-PGF)"/>
            <person name="Lucas S."/>
            <person name="Han J."/>
            <person name="Lapidus A."/>
            <person name="Bruce D."/>
            <person name="Goodwin L."/>
            <person name="Pitluck S."/>
            <person name="Peters L."/>
            <person name="Kyrpides N."/>
            <person name="Mavromatis K."/>
            <person name="Ivanova N."/>
            <person name="Ovchinnikova G."/>
            <person name="Pagani I."/>
            <person name="Daligault H."/>
            <person name="Detter J.C."/>
            <person name="Han C."/>
            <person name="Land M."/>
            <person name="Hauser L."/>
            <person name="Markowitz V."/>
            <person name="Cheng J.-F."/>
            <person name="Hugenholtz P."/>
            <person name="Woyke T."/>
            <person name="Wu D."/>
            <person name="Verbarg S."/>
            <person name="Frueling A."/>
            <person name="Brambilla E."/>
            <person name="Klenk H.-P."/>
            <person name="Eisen J.A."/>
        </authorList>
    </citation>
    <scope>NUCLEOTIDE SEQUENCE</scope>
    <source>
        <strain>DSM 1100</strain>
    </source>
</reference>
<dbReference type="AlphaFoldDB" id="F4KWH9"/>
<reference evidence="1 2" key="1">
    <citation type="journal article" date="2011" name="Stand. Genomic Sci.">
        <title>Complete genome sequence of Haliscomenobacter hydrossis type strain (O).</title>
        <authorList>
            <consortium name="US DOE Joint Genome Institute (JGI-PGF)"/>
            <person name="Daligault H."/>
            <person name="Lapidus A."/>
            <person name="Zeytun A."/>
            <person name="Nolan M."/>
            <person name="Lucas S."/>
            <person name="Del Rio T.G."/>
            <person name="Tice H."/>
            <person name="Cheng J.F."/>
            <person name="Tapia R."/>
            <person name="Han C."/>
            <person name="Goodwin L."/>
            <person name="Pitluck S."/>
            <person name="Liolios K."/>
            <person name="Pagani I."/>
            <person name="Ivanova N."/>
            <person name="Huntemann M."/>
            <person name="Mavromatis K."/>
            <person name="Mikhailova N."/>
            <person name="Pati A."/>
            <person name="Chen A."/>
            <person name="Palaniappan K."/>
            <person name="Land M."/>
            <person name="Hauser L."/>
            <person name="Brambilla E.M."/>
            <person name="Rohde M."/>
            <person name="Verbarg S."/>
            <person name="Goker M."/>
            <person name="Bristow J."/>
            <person name="Eisen J.A."/>
            <person name="Markowitz V."/>
            <person name="Hugenholtz P."/>
            <person name="Kyrpides N.C."/>
            <person name="Klenk H.P."/>
            <person name="Woyke T."/>
        </authorList>
    </citation>
    <scope>NUCLEOTIDE SEQUENCE [LARGE SCALE GENOMIC DNA]</scope>
    <source>
        <strain evidence="2">ATCC 27775 / DSM 1100 / LMG 10767 / O</strain>
    </source>
</reference>
<organism evidence="1 2">
    <name type="scientific">Haliscomenobacter hydrossis (strain ATCC 27775 / DSM 1100 / LMG 10767 / O)</name>
    <dbReference type="NCBI Taxonomy" id="760192"/>
    <lineage>
        <taxon>Bacteria</taxon>
        <taxon>Pseudomonadati</taxon>
        <taxon>Bacteroidota</taxon>
        <taxon>Saprospiria</taxon>
        <taxon>Saprospirales</taxon>
        <taxon>Haliscomenobacteraceae</taxon>
        <taxon>Haliscomenobacter</taxon>
    </lineage>
</organism>
<dbReference type="STRING" id="760192.Halhy_3463"/>
<name>F4KWH9_HALH1</name>
<evidence type="ECO:0000313" key="2">
    <source>
        <dbReference type="Proteomes" id="UP000008461"/>
    </source>
</evidence>
<dbReference type="EMBL" id="CP002691">
    <property type="protein sequence ID" value="AEE51319.1"/>
    <property type="molecule type" value="Genomic_DNA"/>
</dbReference>